<dbReference type="InterPro" id="IPR011990">
    <property type="entry name" value="TPR-like_helical_dom_sf"/>
</dbReference>
<dbReference type="Proteomes" id="UP001165085">
    <property type="component" value="Unassembled WGS sequence"/>
</dbReference>
<dbReference type="GO" id="GO:0031418">
    <property type="term" value="F:L-ascorbic acid binding"/>
    <property type="evidence" value="ECO:0007669"/>
    <property type="project" value="InterPro"/>
</dbReference>
<feature type="repeat" description="TPR" evidence="10">
    <location>
        <begin position="432"/>
        <end position="465"/>
    </location>
</feature>
<evidence type="ECO:0000256" key="11">
    <source>
        <dbReference type="SAM" id="SignalP"/>
    </source>
</evidence>
<dbReference type="PROSITE" id="PS51471">
    <property type="entry name" value="FE2OG_OXY"/>
    <property type="match status" value="1"/>
</dbReference>
<evidence type="ECO:0000313" key="14">
    <source>
        <dbReference type="Proteomes" id="UP001165085"/>
    </source>
</evidence>
<comment type="cofactor">
    <cofactor evidence="1">
        <name>L-ascorbate</name>
        <dbReference type="ChEBI" id="CHEBI:38290"/>
    </cofactor>
</comment>
<organism evidence="13 14">
    <name type="scientific">Triparma strigata</name>
    <dbReference type="NCBI Taxonomy" id="1606541"/>
    <lineage>
        <taxon>Eukaryota</taxon>
        <taxon>Sar</taxon>
        <taxon>Stramenopiles</taxon>
        <taxon>Ochrophyta</taxon>
        <taxon>Bolidophyceae</taxon>
        <taxon>Parmales</taxon>
        <taxon>Triparmaceae</taxon>
        <taxon>Triparma</taxon>
    </lineage>
</organism>
<sequence>MSQMKKRQMPSVIVLLLITAKAVVVADSTSNSTKFEFMQWQRDIPSNLPLPPSLIYASPVLKFRGGDSGCSPSTATCENPVSADLTSLISRLGSAFKSALDANVRDHDSECASSCEIYYCGNGTAAPDLDYTSYSMGSVPPEDFQNDFKYPLDLIKVTKDETPILTPEQAEEIVKLAEEEGVLNGEYKSGKYKLGGDWLTNLPQTRSLFNSHLSSSIFPSLATLFPNIVSSPSVLRAHSVALLRYNSTHPRTDTHVDNGILAMTLALSGKDDFKGGGTYFEHLGGETVEMEKGGVTFRPGSVRHGGKKVTEGERYILGAFLLIEDKVEHVRRLKNRGAEFRGKGELEEAKKYFEWALEINGKCVTCLKDLSEVLLVQDKVEEAERTLRKALELIPDDSDGLFSLGVILSKKGDAQGSIVAYEKSASINSDDYELQYNLGLKYSERGERDKELKCYSNAVDVKNDYGPALLNWGSSLAEAQDYDGAAEKFVRAMADEETTLKAAVNLAMVDNLRANGMAVKGDLGGASDVLEKSIGYLKKAIVEGATRGIVGDDSDFGSYLKTGKGLVGKLTMTLGQVFAGMKKFEAAEEVFRQLTKEFPTEKPGWMGLARILEMRHGEKAREEIENIKAKLQGL</sequence>
<evidence type="ECO:0000256" key="2">
    <source>
        <dbReference type="ARBA" id="ARBA00022723"/>
    </source>
</evidence>
<proteinExistence type="predicted"/>
<dbReference type="Pfam" id="PF13432">
    <property type="entry name" value="TPR_16"/>
    <property type="match status" value="1"/>
</dbReference>
<keyword evidence="2" id="KW-0479">Metal-binding</keyword>
<keyword evidence="4 10" id="KW-0802">TPR repeat</keyword>
<dbReference type="Gene3D" id="2.60.120.620">
    <property type="entry name" value="q2cbj1_9rhob like domain"/>
    <property type="match status" value="1"/>
</dbReference>
<dbReference type="SMART" id="SM00028">
    <property type="entry name" value="TPR"/>
    <property type="match status" value="6"/>
</dbReference>
<dbReference type="GO" id="GO:0016705">
    <property type="term" value="F:oxidoreductase activity, acting on paired donors, with incorporation or reduction of molecular oxygen"/>
    <property type="evidence" value="ECO:0007669"/>
    <property type="project" value="InterPro"/>
</dbReference>
<feature type="domain" description="Fe2OG dioxygenase" evidence="12">
    <location>
        <begin position="236"/>
        <end position="324"/>
    </location>
</feature>
<dbReference type="SUPFAM" id="SSF48452">
    <property type="entry name" value="TPR-like"/>
    <property type="match status" value="2"/>
</dbReference>
<dbReference type="Gene3D" id="1.25.40.10">
    <property type="entry name" value="Tetratricopeptide repeat domain"/>
    <property type="match status" value="1"/>
</dbReference>
<dbReference type="PANTHER" id="PTHR45586:SF1">
    <property type="entry name" value="LIPOPOLYSACCHARIDE ASSEMBLY PROTEIN B"/>
    <property type="match status" value="1"/>
</dbReference>
<dbReference type="GO" id="GO:0005506">
    <property type="term" value="F:iron ion binding"/>
    <property type="evidence" value="ECO:0007669"/>
    <property type="project" value="InterPro"/>
</dbReference>
<gene>
    <name evidence="13" type="ORF">TrST_g11076</name>
</gene>
<keyword evidence="7" id="KW-0560">Oxidoreductase</keyword>
<accession>A0A9W7E5U8</accession>
<dbReference type="InterPro" id="IPR005123">
    <property type="entry name" value="Oxoglu/Fe-dep_dioxygenase_dom"/>
</dbReference>
<name>A0A9W7E5U8_9STRA</name>
<keyword evidence="8" id="KW-0408">Iron</keyword>
<evidence type="ECO:0000256" key="4">
    <source>
        <dbReference type="ARBA" id="ARBA00022803"/>
    </source>
</evidence>
<dbReference type="SMART" id="SM00702">
    <property type="entry name" value="P4Hc"/>
    <property type="match status" value="1"/>
</dbReference>
<dbReference type="GO" id="GO:0051213">
    <property type="term" value="F:dioxygenase activity"/>
    <property type="evidence" value="ECO:0007669"/>
    <property type="project" value="UniProtKB-KW"/>
</dbReference>
<comment type="caution">
    <text evidence="13">The sequence shown here is derived from an EMBL/GenBank/DDBJ whole genome shotgun (WGS) entry which is preliminary data.</text>
</comment>
<dbReference type="InterPro" id="IPR051012">
    <property type="entry name" value="CellSynth/LPSAsmb/PSIAsmb"/>
</dbReference>
<feature type="repeat" description="TPR" evidence="10">
    <location>
        <begin position="364"/>
        <end position="397"/>
    </location>
</feature>
<evidence type="ECO:0000256" key="10">
    <source>
        <dbReference type="PROSITE-ProRule" id="PRU00339"/>
    </source>
</evidence>
<dbReference type="PANTHER" id="PTHR45586">
    <property type="entry name" value="TPR REPEAT-CONTAINING PROTEIN PA4667"/>
    <property type="match status" value="1"/>
</dbReference>
<evidence type="ECO:0000313" key="13">
    <source>
        <dbReference type="EMBL" id="GMH69364.1"/>
    </source>
</evidence>
<protein>
    <recommendedName>
        <fullName evidence="12">Fe2OG dioxygenase domain-containing protein</fullName>
    </recommendedName>
</protein>
<dbReference type="PROSITE" id="PS50005">
    <property type="entry name" value="TPR"/>
    <property type="match status" value="2"/>
</dbReference>
<feature type="chain" id="PRO_5040904328" description="Fe2OG dioxygenase domain-containing protein" evidence="11">
    <location>
        <begin position="27"/>
        <end position="634"/>
    </location>
</feature>
<dbReference type="AlphaFoldDB" id="A0A9W7E5U8"/>
<keyword evidence="3" id="KW-0677">Repeat</keyword>
<evidence type="ECO:0000256" key="9">
    <source>
        <dbReference type="ARBA" id="ARBA00023180"/>
    </source>
</evidence>
<evidence type="ECO:0000256" key="5">
    <source>
        <dbReference type="ARBA" id="ARBA00022824"/>
    </source>
</evidence>
<keyword evidence="6" id="KW-0223">Dioxygenase</keyword>
<feature type="signal peptide" evidence="11">
    <location>
        <begin position="1"/>
        <end position="26"/>
    </location>
</feature>
<keyword evidence="14" id="KW-1185">Reference proteome</keyword>
<keyword evidence="11" id="KW-0732">Signal</keyword>
<dbReference type="EMBL" id="BRXY01000132">
    <property type="protein sequence ID" value="GMH69364.1"/>
    <property type="molecule type" value="Genomic_DNA"/>
</dbReference>
<evidence type="ECO:0000259" key="12">
    <source>
        <dbReference type="PROSITE" id="PS51471"/>
    </source>
</evidence>
<reference evidence="14" key="1">
    <citation type="journal article" date="2023" name="Commun. Biol.">
        <title>Genome analysis of Parmales, the sister group of diatoms, reveals the evolutionary specialization of diatoms from phago-mixotrophs to photoautotrophs.</title>
        <authorList>
            <person name="Ban H."/>
            <person name="Sato S."/>
            <person name="Yoshikawa S."/>
            <person name="Yamada K."/>
            <person name="Nakamura Y."/>
            <person name="Ichinomiya M."/>
            <person name="Sato N."/>
            <person name="Blanc-Mathieu R."/>
            <person name="Endo H."/>
            <person name="Kuwata A."/>
            <person name="Ogata H."/>
        </authorList>
    </citation>
    <scope>NUCLEOTIDE SEQUENCE [LARGE SCALE GENOMIC DNA]</scope>
    <source>
        <strain evidence="14">NIES 3701</strain>
    </source>
</reference>
<keyword evidence="9" id="KW-0325">Glycoprotein</keyword>
<evidence type="ECO:0000256" key="6">
    <source>
        <dbReference type="ARBA" id="ARBA00022964"/>
    </source>
</evidence>
<evidence type="ECO:0000256" key="3">
    <source>
        <dbReference type="ARBA" id="ARBA00022737"/>
    </source>
</evidence>
<keyword evidence="5" id="KW-0256">Endoplasmic reticulum</keyword>
<evidence type="ECO:0000256" key="1">
    <source>
        <dbReference type="ARBA" id="ARBA00001961"/>
    </source>
</evidence>
<dbReference type="OrthoDB" id="69177at2759"/>
<dbReference type="InterPro" id="IPR019734">
    <property type="entry name" value="TPR_rpt"/>
</dbReference>
<dbReference type="InterPro" id="IPR006620">
    <property type="entry name" value="Pro_4_hyd_alph"/>
</dbReference>
<evidence type="ECO:0000256" key="8">
    <source>
        <dbReference type="ARBA" id="ARBA00023004"/>
    </source>
</evidence>
<evidence type="ECO:0000256" key="7">
    <source>
        <dbReference type="ARBA" id="ARBA00023002"/>
    </source>
</evidence>